<dbReference type="Proteomes" id="UP001346869">
    <property type="component" value="Unassembled WGS sequence"/>
</dbReference>
<dbReference type="EMBL" id="JAUZQC010000010">
    <property type="protein sequence ID" value="KAK5865075.1"/>
    <property type="molecule type" value="Genomic_DNA"/>
</dbReference>
<gene>
    <name evidence="2" type="ORF">PBY51_016267</name>
</gene>
<accession>A0AAN7XSJ0</accession>
<feature type="compositionally biased region" description="Basic and acidic residues" evidence="1">
    <location>
        <begin position="42"/>
        <end position="71"/>
    </location>
</feature>
<evidence type="ECO:0000256" key="1">
    <source>
        <dbReference type="SAM" id="MobiDB-lite"/>
    </source>
</evidence>
<name>A0AAN7XSJ0_ELEMC</name>
<reference evidence="2 3" key="1">
    <citation type="journal article" date="2023" name="Genes (Basel)">
        <title>Chromosome-Level Genome Assembly and Circadian Gene Repertoire of the Patagonia Blennie Eleginops maclovinus-The Closest Ancestral Proxy of Antarctic Cryonotothenioids.</title>
        <authorList>
            <person name="Cheng C.C."/>
            <person name="Rivera-Colon A.G."/>
            <person name="Minhas B.F."/>
            <person name="Wilson L."/>
            <person name="Rayamajhi N."/>
            <person name="Vargas-Chacoff L."/>
            <person name="Catchen J.M."/>
        </authorList>
    </citation>
    <scope>NUCLEOTIDE SEQUENCE [LARGE SCALE GENOMIC DNA]</scope>
    <source>
        <strain evidence="2">JMC-PN-2008</strain>
    </source>
</reference>
<feature type="region of interest" description="Disordered" evidence="1">
    <location>
        <begin position="32"/>
        <end position="71"/>
    </location>
</feature>
<evidence type="ECO:0000313" key="2">
    <source>
        <dbReference type="EMBL" id="KAK5865075.1"/>
    </source>
</evidence>
<reference evidence="2 3" key="2">
    <citation type="journal article" date="2023" name="Mol. Biol. Evol.">
        <title>Genomics of Secondarily Temperate Adaptation in the Only Non-Antarctic Icefish.</title>
        <authorList>
            <person name="Rivera-Colon A.G."/>
            <person name="Rayamajhi N."/>
            <person name="Minhas B.F."/>
            <person name="Madrigal G."/>
            <person name="Bilyk K.T."/>
            <person name="Yoon V."/>
            <person name="Hune M."/>
            <person name="Gregory S."/>
            <person name="Cheng C.H.C."/>
            <person name="Catchen J.M."/>
        </authorList>
    </citation>
    <scope>NUCLEOTIDE SEQUENCE [LARGE SCALE GENOMIC DNA]</scope>
    <source>
        <strain evidence="2">JMC-PN-2008</strain>
    </source>
</reference>
<comment type="caution">
    <text evidence="2">The sequence shown here is derived from an EMBL/GenBank/DDBJ whole genome shotgun (WGS) entry which is preliminary data.</text>
</comment>
<sequence length="71" mass="8202">MISTTNDAASDWCLVFHHRANELRLSLCGGVISPTQLEDSDRDEKRRRNTAERGEEMEIGMRDEEPRGKKR</sequence>
<evidence type="ECO:0000313" key="3">
    <source>
        <dbReference type="Proteomes" id="UP001346869"/>
    </source>
</evidence>
<protein>
    <submittedName>
        <fullName evidence="2">Uncharacterized protein</fullName>
    </submittedName>
</protein>
<keyword evidence="3" id="KW-1185">Reference proteome</keyword>
<dbReference type="AlphaFoldDB" id="A0AAN7XSJ0"/>
<organism evidence="2 3">
    <name type="scientific">Eleginops maclovinus</name>
    <name type="common">Patagonian blennie</name>
    <name type="synonym">Eleginus maclovinus</name>
    <dbReference type="NCBI Taxonomy" id="56733"/>
    <lineage>
        <taxon>Eukaryota</taxon>
        <taxon>Metazoa</taxon>
        <taxon>Chordata</taxon>
        <taxon>Craniata</taxon>
        <taxon>Vertebrata</taxon>
        <taxon>Euteleostomi</taxon>
        <taxon>Actinopterygii</taxon>
        <taxon>Neopterygii</taxon>
        <taxon>Teleostei</taxon>
        <taxon>Neoteleostei</taxon>
        <taxon>Acanthomorphata</taxon>
        <taxon>Eupercaria</taxon>
        <taxon>Perciformes</taxon>
        <taxon>Notothenioidei</taxon>
        <taxon>Eleginopidae</taxon>
        <taxon>Eleginops</taxon>
    </lineage>
</organism>
<proteinExistence type="predicted"/>